<accession>A0A7S1BJ86</accession>
<evidence type="ECO:0000256" key="3">
    <source>
        <dbReference type="ARBA" id="ARBA00022691"/>
    </source>
</evidence>
<dbReference type="Pfam" id="PF11968">
    <property type="entry name" value="Bmt2"/>
    <property type="match status" value="1"/>
</dbReference>
<feature type="compositionally biased region" description="Polar residues" evidence="4">
    <location>
        <begin position="33"/>
        <end position="42"/>
    </location>
</feature>
<gene>
    <name evidence="5" type="ORF">CHYS00102_LOCUS14153</name>
</gene>
<sequence>MSPRFRSINTRPVPMPKKNNGRRQRPPPGAATSGESDVSAPSASKKRVRTGPIFQPIRSRRRARYVTTQFHRLTGARDAALAAVAERRSVGADEGRSSVGADEGLGSASDDSASDDSTSEGRQIRLAYSAAIRSIGGRRAYQEASAFNTASHASGRYSTSRKWVLARLSSPPLMRAWTASPSGPWWLGRGIGPSRRPVRLLEIGAVNVDLLSAARNPSRRLEVRAVDLRAHAAGIERGDFLTMELEEWDCAVCSMVVNCVPNAADRGRMLYRVYGALVQGGLAFLALPSACLDRSSGMDRGIWKEMLTGGGRYGLDFEILEERNSPKVAFFVLRRPRAKPSSEEKTGKKTKQEKGVPFWTREVRTLKKKKCRSDFAVILNKEKLALEEK</sequence>
<protein>
    <submittedName>
        <fullName evidence="5">Uncharacterized protein</fullName>
    </submittedName>
</protein>
<dbReference type="PANTHER" id="PTHR21008:SF1">
    <property type="entry name" value="25S RRNA (ADENINE(2142)-N(1))-METHYLTRANSFERASE"/>
    <property type="match status" value="1"/>
</dbReference>
<evidence type="ECO:0000256" key="4">
    <source>
        <dbReference type="SAM" id="MobiDB-lite"/>
    </source>
</evidence>
<evidence type="ECO:0000256" key="1">
    <source>
        <dbReference type="ARBA" id="ARBA00022603"/>
    </source>
</evidence>
<evidence type="ECO:0000256" key="2">
    <source>
        <dbReference type="ARBA" id="ARBA00022679"/>
    </source>
</evidence>
<dbReference type="EMBL" id="HBFR01019606">
    <property type="protein sequence ID" value="CAD8886955.1"/>
    <property type="molecule type" value="Transcribed_RNA"/>
</dbReference>
<dbReference type="InterPro" id="IPR029063">
    <property type="entry name" value="SAM-dependent_MTases_sf"/>
</dbReference>
<proteinExistence type="predicted"/>
<keyword evidence="1" id="KW-0489">Methyltransferase</keyword>
<name>A0A7S1BJ86_9STRA</name>
<feature type="region of interest" description="Disordered" evidence="4">
    <location>
        <begin position="1"/>
        <end position="60"/>
    </location>
</feature>
<dbReference type="GO" id="GO:0016433">
    <property type="term" value="F:rRNA (adenine) methyltransferase activity"/>
    <property type="evidence" value="ECO:0007669"/>
    <property type="project" value="TreeGrafter"/>
</dbReference>
<dbReference type="GO" id="GO:0005730">
    <property type="term" value="C:nucleolus"/>
    <property type="evidence" value="ECO:0007669"/>
    <property type="project" value="TreeGrafter"/>
</dbReference>
<dbReference type="InterPro" id="IPR021867">
    <property type="entry name" value="Bmt2/SAMTOR"/>
</dbReference>
<feature type="region of interest" description="Disordered" evidence="4">
    <location>
        <begin position="88"/>
        <end position="121"/>
    </location>
</feature>
<dbReference type="Gene3D" id="3.40.50.150">
    <property type="entry name" value="Vaccinia Virus protein VP39"/>
    <property type="match status" value="1"/>
</dbReference>
<dbReference type="SUPFAM" id="SSF53335">
    <property type="entry name" value="S-adenosyl-L-methionine-dependent methyltransferases"/>
    <property type="match status" value="1"/>
</dbReference>
<dbReference type="AlphaFoldDB" id="A0A7S1BJ86"/>
<feature type="compositionally biased region" description="Low complexity" evidence="4">
    <location>
        <begin position="100"/>
        <end position="111"/>
    </location>
</feature>
<keyword evidence="3" id="KW-0949">S-adenosyl-L-methionine</keyword>
<organism evidence="5">
    <name type="scientific">Corethron hystrix</name>
    <dbReference type="NCBI Taxonomy" id="216773"/>
    <lineage>
        <taxon>Eukaryota</taxon>
        <taxon>Sar</taxon>
        <taxon>Stramenopiles</taxon>
        <taxon>Ochrophyta</taxon>
        <taxon>Bacillariophyta</taxon>
        <taxon>Coscinodiscophyceae</taxon>
        <taxon>Corethrophycidae</taxon>
        <taxon>Corethrales</taxon>
        <taxon>Corethraceae</taxon>
        <taxon>Corethron</taxon>
    </lineage>
</organism>
<evidence type="ECO:0000313" key="5">
    <source>
        <dbReference type="EMBL" id="CAD8886955.1"/>
    </source>
</evidence>
<reference evidence="5" key="1">
    <citation type="submission" date="2021-01" db="EMBL/GenBank/DDBJ databases">
        <authorList>
            <person name="Corre E."/>
            <person name="Pelletier E."/>
            <person name="Niang G."/>
            <person name="Scheremetjew M."/>
            <person name="Finn R."/>
            <person name="Kale V."/>
            <person name="Holt S."/>
            <person name="Cochrane G."/>
            <person name="Meng A."/>
            <person name="Brown T."/>
            <person name="Cohen L."/>
        </authorList>
    </citation>
    <scope>NUCLEOTIDE SEQUENCE</scope>
    <source>
        <strain evidence="5">308</strain>
    </source>
</reference>
<dbReference type="PANTHER" id="PTHR21008">
    <property type="entry name" value="S-ADENOSYLMETHIONINE SENSOR UPSTREAM OF MTORC1-RELATED"/>
    <property type="match status" value="1"/>
</dbReference>
<keyword evidence="2" id="KW-0808">Transferase</keyword>